<sequence length="126" mass="14079">MRKGNFILFLLVFATGILVIQGKAVSQTSIVNYHNYQAKASITTMTNGTIICGGLVCIDGSKGCKVQIQTTFDNRWILTTRECYDKNGKVILNDVNTEVNQYPNTSFKITSVSMKIKKKHNILNRS</sequence>
<keyword evidence="1" id="KW-0732">Signal</keyword>
<reference evidence="2" key="1">
    <citation type="submission" date="2020-03" db="EMBL/GenBank/DDBJ databases">
        <title>Transcriptomic Profiling of the Digestive Tract of the Rat Flea, Xenopsylla cheopis, Following Blood Feeding and Infection with Yersinia pestis.</title>
        <authorList>
            <person name="Bland D.M."/>
            <person name="Martens C.A."/>
            <person name="Virtaneva K."/>
            <person name="Kanakabandi K."/>
            <person name="Long D."/>
            <person name="Rosenke R."/>
            <person name="Saturday G.A."/>
            <person name="Hoyt F.H."/>
            <person name="Bruno D.P."/>
            <person name="Ribeiro J.M.C."/>
            <person name="Hinnebusch J."/>
        </authorList>
    </citation>
    <scope>NUCLEOTIDE SEQUENCE</scope>
</reference>
<proteinExistence type="predicted"/>
<protein>
    <recommendedName>
        <fullName evidence="3">Secreted protein</fullName>
    </recommendedName>
</protein>
<evidence type="ECO:0000256" key="1">
    <source>
        <dbReference type="SAM" id="SignalP"/>
    </source>
</evidence>
<evidence type="ECO:0008006" key="3">
    <source>
        <dbReference type="Google" id="ProtNLM"/>
    </source>
</evidence>
<feature type="signal peptide" evidence="1">
    <location>
        <begin position="1"/>
        <end position="22"/>
    </location>
</feature>
<organism evidence="2">
    <name type="scientific">Xenopsylla cheopis</name>
    <name type="common">Oriental rat flea</name>
    <name type="synonym">Pulex cheopis</name>
    <dbReference type="NCBI Taxonomy" id="163159"/>
    <lineage>
        <taxon>Eukaryota</taxon>
        <taxon>Metazoa</taxon>
        <taxon>Ecdysozoa</taxon>
        <taxon>Arthropoda</taxon>
        <taxon>Hexapoda</taxon>
        <taxon>Insecta</taxon>
        <taxon>Pterygota</taxon>
        <taxon>Neoptera</taxon>
        <taxon>Endopterygota</taxon>
        <taxon>Siphonaptera</taxon>
        <taxon>Pulicidae</taxon>
        <taxon>Xenopsyllinae</taxon>
        <taxon>Xenopsylla</taxon>
    </lineage>
</organism>
<name>A0A6M2DUK7_XENCH</name>
<evidence type="ECO:0000313" key="2">
    <source>
        <dbReference type="EMBL" id="NOV50036.1"/>
    </source>
</evidence>
<accession>A0A6M2DUK7</accession>
<dbReference type="EMBL" id="GIIL01006310">
    <property type="protein sequence ID" value="NOV50036.1"/>
    <property type="molecule type" value="Transcribed_RNA"/>
</dbReference>
<feature type="chain" id="PRO_5026929565" description="Secreted protein" evidence="1">
    <location>
        <begin position="23"/>
        <end position="126"/>
    </location>
</feature>
<dbReference type="AlphaFoldDB" id="A0A6M2DUK7"/>